<dbReference type="GO" id="GO:0009055">
    <property type="term" value="F:electron transfer activity"/>
    <property type="evidence" value="ECO:0007669"/>
    <property type="project" value="InterPro"/>
</dbReference>
<evidence type="ECO:0000256" key="8">
    <source>
        <dbReference type="RuleBase" id="RU000620"/>
    </source>
</evidence>
<evidence type="ECO:0000256" key="5">
    <source>
        <dbReference type="ARBA" id="ARBA00022982"/>
    </source>
</evidence>
<evidence type="ECO:0000256" key="9">
    <source>
        <dbReference type="SAM" id="SignalP"/>
    </source>
</evidence>
<evidence type="ECO:0000256" key="4">
    <source>
        <dbReference type="ARBA" id="ARBA00022723"/>
    </source>
</evidence>
<dbReference type="Proteomes" id="UP000787472">
    <property type="component" value="Unassembled WGS sequence"/>
</dbReference>
<comment type="function">
    <text evidence="1 8">Specific class of high-redox-potential 4Fe-4S ferredoxins. Functions in anaerobic electron transport in most purple and in some other photosynthetic bacteria and in at least one genus (Paracoccus) of halophilic, denitrifying bacteria.</text>
</comment>
<keyword evidence="2 8" id="KW-0813">Transport</keyword>
<evidence type="ECO:0000313" key="11">
    <source>
        <dbReference type="EMBL" id="NHO68287.1"/>
    </source>
</evidence>
<feature type="domain" description="High potential iron-sulfur proteins family profile" evidence="10">
    <location>
        <begin position="29"/>
        <end position="104"/>
    </location>
</feature>
<evidence type="ECO:0000256" key="7">
    <source>
        <dbReference type="ARBA" id="ARBA00023014"/>
    </source>
</evidence>
<dbReference type="InterPro" id="IPR000170">
    <property type="entry name" value="High_potential_FeS_prot"/>
</dbReference>
<comment type="similarity">
    <text evidence="8">Belongs to the high-potential iron-sulfur protein (HiPIP) family.</text>
</comment>
<evidence type="ECO:0000256" key="6">
    <source>
        <dbReference type="ARBA" id="ARBA00023004"/>
    </source>
</evidence>
<keyword evidence="9" id="KW-0732">Signal</keyword>
<dbReference type="Pfam" id="PF01355">
    <property type="entry name" value="HIPIP"/>
    <property type="match status" value="1"/>
</dbReference>
<feature type="chain" id="PRO_5039375581" description="High-potential iron-sulfur protein" evidence="9">
    <location>
        <begin position="28"/>
        <end position="104"/>
    </location>
</feature>
<dbReference type="Gene3D" id="4.10.490.10">
    <property type="entry name" value="High potential iron-sulphur protein"/>
    <property type="match status" value="1"/>
</dbReference>
<sequence length="104" mass="11086">MKRRTVITVGPLLALFGMSAVSHKLLATDAPLKPLDSSQPTAKALSYVDDIADADPAVYDQSSGARCDNCLHYRDTGQSRGGCAIFPGFSVAPQGWCKGWVKKS</sequence>
<dbReference type="EMBL" id="JAAONZ010000027">
    <property type="protein sequence ID" value="NHO68287.1"/>
    <property type="molecule type" value="Genomic_DNA"/>
</dbReference>
<keyword evidence="12" id="KW-1185">Reference proteome</keyword>
<keyword evidence="5 8" id="KW-0249">Electron transport</keyword>
<dbReference type="AlphaFoldDB" id="A0A9E5MQ49"/>
<reference evidence="11" key="1">
    <citation type="submission" date="2020-03" db="EMBL/GenBank/DDBJ databases">
        <authorList>
            <person name="Guo F."/>
        </authorList>
    </citation>
    <scope>NUCLEOTIDE SEQUENCE</scope>
    <source>
        <strain evidence="11">JCM 30134</strain>
    </source>
</reference>
<dbReference type="GO" id="GO:0046872">
    <property type="term" value="F:metal ion binding"/>
    <property type="evidence" value="ECO:0007669"/>
    <property type="project" value="UniProtKB-KW"/>
</dbReference>
<gene>
    <name evidence="11" type="ORF">G8770_22275</name>
</gene>
<organism evidence="11 12">
    <name type="scientific">Pseudomaricurvus hydrocarbonicus</name>
    <dbReference type="NCBI Taxonomy" id="1470433"/>
    <lineage>
        <taxon>Bacteria</taxon>
        <taxon>Pseudomonadati</taxon>
        <taxon>Pseudomonadota</taxon>
        <taxon>Gammaproteobacteria</taxon>
        <taxon>Cellvibrionales</taxon>
        <taxon>Cellvibrionaceae</taxon>
        <taxon>Pseudomaricurvus</taxon>
    </lineage>
</organism>
<dbReference type="InterPro" id="IPR036369">
    <property type="entry name" value="HIPIP_sf"/>
</dbReference>
<evidence type="ECO:0000256" key="1">
    <source>
        <dbReference type="ARBA" id="ARBA00002137"/>
    </source>
</evidence>
<comment type="subunit">
    <text evidence="8">Homodimer.</text>
</comment>
<evidence type="ECO:0000313" key="12">
    <source>
        <dbReference type="Proteomes" id="UP000787472"/>
    </source>
</evidence>
<keyword evidence="6 8" id="KW-0408">Iron</keyword>
<accession>A0A9E5MQ49</accession>
<evidence type="ECO:0000256" key="3">
    <source>
        <dbReference type="ARBA" id="ARBA00022485"/>
    </source>
</evidence>
<keyword evidence="7 8" id="KW-0411">Iron-sulfur</keyword>
<comment type="caution">
    <text evidence="11">The sequence shown here is derived from an EMBL/GenBank/DDBJ whole genome shotgun (WGS) entry which is preliminary data.</text>
</comment>
<evidence type="ECO:0000256" key="2">
    <source>
        <dbReference type="ARBA" id="ARBA00022448"/>
    </source>
</evidence>
<dbReference type="PROSITE" id="PS51373">
    <property type="entry name" value="HIPIP"/>
    <property type="match status" value="1"/>
</dbReference>
<dbReference type="GO" id="GO:0019646">
    <property type="term" value="P:aerobic electron transport chain"/>
    <property type="evidence" value="ECO:0007669"/>
    <property type="project" value="InterPro"/>
</dbReference>
<feature type="signal peptide" evidence="9">
    <location>
        <begin position="1"/>
        <end position="27"/>
    </location>
</feature>
<dbReference type="SUPFAM" id="SSF57652">
    <property type="entry name" value="HIPIP (high potential iron protein)"/>
    <property type="match status" value="1"/>
</dbReference>
<keyword evidence="3 8" id="KW-0004">4Fe-4S</keyword>
<proteinExistence type="inferred from homology"/>
<protein>
    <recommendedName>
        <fullName evidence="8">High-potential iron-sulfur protein</fullName>
        <shortName evidence="8">HiPIP</shortName>
    </recommendedName>
</protein>
<evidence type="ECO:0000259" key="10">
    <source>
        <dbReference type="PROSITE" id="PS51373"/>
    </source>
</evidence>
<keyword evidence="4 8" id="KW-0479">Metal-binding</keyword>
<name>A0A9E5MQ49_9GAMM</name>
<dbReference type="RefSeq" id="WP_167192147.1">
    <property type="nucleotide sequence ID" value="NZ_JAAONZ010000027.1"/>
</dbReference>
<dbReference type="GO" id="GO:0051539">
    <property type="term" value="F:4 iron, 4 sulfur cluster binding"/>
    <property type="evidence" value="ECO:0007669"/>
    <property type="project" value="UniProtKB-KW"/>
</dbReference>